<dbReference type="GO" id="GO:0005829">
    <property type="term" value="C:cytosol"/>
    <property type="evidence" value="ECO:0007669"/>
    <property type="project" value="TreeGrafter"/>
</dbReference>
<dbReference type="NCBIfam" id="TIGR02383">
    <property type="entry name" value="Hfq"/>
    <property type="match status" value="1"/>
</dbReference>
<dbReference type="Proteomes" id="UP000189810">
    <property type="component" value="Chromosome I"/>
</dbReference>
<keyword evidence="1 3" id="KW-0694">RNA-binding</keyword>
<protein>
    <recommendedName>
        <fullName evidence="3">RNA-binding protein Hfq</fullName>
    </recommendedName>
</protein>
<reference evidence="5 6" key="1">
    <citation type="submission" date="2016-11" db="EMBL/GenBank/DDBJ databases">
        <authorList>
            <person name="Jaros S."/>
            <person name="Januszkiewicz K."/>
            <person name="Wedrychowicz H."/>
        </authorList>
    </citation>
    <scope>NUCLEOTIDE SEQUENCE [LARGE SCALE GENOMIC DNA]</scope>
    <source>
        <strain evidence="5 6">DSM 19557</strain>
    </source>
</reference>
<dbReference type="PANTHER" id="PTHR34772">
    <property type="entry name" value="RNA-BINDING PROTEIN HFQ"/>
    <property type="match status" value="1"/>
</dbReference>
<dbReference type="Gene3D" id="2.30.30.100">
    <property type="match status" value="1"/>
</dbReference>
<evidence type="ECO:0000259" key="4">
    <source>
        <dbReference type="PROSITE" id="PS52002"/>
    </source>
</evidence>
<comment type="function">
    <text evidence="3">RNA chaperone that binds small regulatory RNA (sRNAs) and mRNAs to facilitate mRNA translational regulation in response to envelope stress, environmental stress and changes in metabolite concentrations. Also binds with high specificity to tRNAs.</text>
</comment>
<dbReference type="InterPro" id="IPR010920">
    <property type="entry name" value="LSM_dom_sf"/>
</dbReference>
<dbReference type="PROSITE" id="PS52002">
    <property type="entry name" value="SM"/>
    <property type="match status" value="1"/>
</dbReference>
<dbReference type="STRING" id="381751.SAMN05444391_0298"/>
<dbReference type="HAMAP" id="MF_00436">
    <property type="entry name" value="Hfq"/>
    <property type="match status" value="1"/>
</dbReference>
<evidence type="ECO:0000313" key="6">
    <source>
        <dbReference type="Proteomes" id="UP000189810"/>
    </source>
</evidence>
<gene>
    <name evidence="3" type="primary">hfq</name>
    <name evidence="5" type="ORF">SAMN05444391_0298</name>
</gene>
<accession>A0A1M6QMH0</accession>
<keyword evidence="6" id="KW-1185">Reference proteome</keyword>
<dbReference type="Pfam" id="PF17209">
    <property type="entry name" value="Hfq"/>
    <property type="match status" value="1"/>
</dbReference>
<dbReference type="EMBL" id="LT670846">
    <property type="protein sequence ID" value="SHK21365.1"/>
    <property type="molecule type" value="Genomic_DNA"/>
</dbReference>
<evidence type="ECO:0000256" key="1">
    <source>
        <dbReference type="ARBA" id="ARBA00022884"/>
    </source>
</evidence>
<dbReference type="OrthoDB" id="9799751at2"/>
<dbReference type="SUPFAM" id="SSF50182">
    <property type="entry name" value="Sm-like ribonucleoproteins"/>
    <property type="match status" value="1"/>
</dbReference>
<dbReference type="PANTHER" id="PTHR34772:SF1">
    <property type="entry name" value="RNA-BINDING PROTEIN HFQ"/>
    <property type="match status" value="1"/>
</dbReference>
<sequence>MPYRTQETFLNTARKRKVKVTIYLLNGIRLQGRIRSFDLYTILLEDGRQQTLVYKHAITTIVPSEKLELEFEEEGVPGAG</sequence>
<evidence type="ECO:0000313" key="5">
    <source>
        <dbReference type="EMBL" id="SHK21365.1"/>
    </source>
</evidence>
<name>A0A1M6QMH0_9AQUI</name>
<keyword evidence="2 3" id="KW-0346">Stress response</keyword>
<evidence type="ECO:0000256" key="2">
    <source>
        <dbReference type="ARBA" id="ARBA00023016"/>
    </source>
</evidence>
<dbReference type="GO" id="GO:0045974">
    <property type="term" value="P:regulation of translation, ncRNA-mediated"/>
    <property type="evidence" value="ECO:0007669"/>
    <property type="project" value="TreeGrafter"/>
</dbReference>
<dbReference type="InterPro" id="IPR047575">
    <property type="entry name" value="Sm"/>
</dbReference>
<dbReference type="RefSeq" id="WP_079653487.1">
    <property type="nucleotide sequence ID" value="NZ_LT670846.1"/>
</dbReference>
<dbReference type="CDD" id="cd01716">
    <property type="entry name" value="Hfq"/>
    <property type="match status" value="1"/>
</dbReference>
<comment type="subunit">
    <text evidence="3">Homohexamer.</text>
</comment>
<dbReference type="GO" id="GO:0006355">
    <property type="term" value="P:regulation of DNA-templated transcription"/>
    <property type="evidence" value="ECO:0007669"/>
    <property type="project" value="InterPro"/>
</dbReference>
<evidence type="ECO:0000256" key="3">
    <source>
        <dbReference type="HAMAP-Rule" id="MF_00436"/>
    </source>
</evidence>
<dbReference type="GO" id="GO:0043487">
    <property type="term" value="P:regulation of RNA stability"/>
    <property type="evidence" value="ECO:0007669"/>
    <property type="project" value="TreeGrafter"/>
</dbReference>
<feature type="domain" description="Sm" evidence="4">
    <location>
        <begin position="7"/>
        <end position="67"/>
    </location>
</feature>
<dbReference type="InterPro" id="IPR005001">
    <property type="entry name" value="Hfq"/>
</dbReference>
<organism evidence="5 6">
    <name type="scientific">Thermocrinis minervae</name>
    <dbReference type="NCBI Taxonomy" id="381751"/>
    <lineage>
        <taxon>Bacteria</taxon>
        <taxon>Pseudomonadati</taxon>
        <taxon>Aquificota</taxon>
        <taxon>Aquificia</taxon>
        <taxon>Aquificales</taxon>
        <taxon>Aquificaceae</taxon>
        <taxon>Thermocrinis</taxon>
    </lineage>
</organism>
<comment type="similarity">
    <text evidence="3">Belongs to the Hfq family.</text>
</comment>
<dbReference type="GO" id="GO:0003723">
    <property type="term" value="F:RNA binding"/>
    <property type="evidence" value="ECO:0007669"/>
    <property type="project" value="UniProtKB-UniRule"/>
</dbReference>
<dbReference type="AlphaFoldDB" id="A0A1M6QMH0"/>
<proteinExistence type="inferred from homology"/>